<dbReference type="InterPro" id="IPR006059">
    <property type="entry name" value="SBP"/>
</dbReference>
<comment type="caution">
    <text evidence="2">The sequence shown here is derived from an EMBL/GenBank/DDBJ whole genome shotgun (WGS) entry which is preliminary data.</text>
</comment>
<dbReference type="PROSITE" id="PS51257">
    <property type="entry name" value="PROKAR_LIPOPROTEIN"/>
    <property type="match status" value="1"/>
</dbReference>
<dbReference type="AlphaFoldDB" id="A0A087A7A0"/>
<gene>
    <name evidence="2" type="ORF">BCAL_0908</name>
</gene>
<name>A0A087A7A0_9BIFI</name>
<sequence length="453" mass="49115">MHNLKKIVAAGAAVATLVGLAACGGGSDASSDNSANKGDADKAELVFWGWDSGNSMKQILADFEKANPGITVKFNNTGTAEKTSTALSNAIAAGNGAPDVVMLEDPTVTQFAVTDGLVDLSEFGADKLSDDFAAGPWNKLQYNNKPYALPIDSGPEMFFYNKAVFDKAGVDGESIKTWDDYYEAAKKIRATGSYITNIAGTSNDYQPFTAQVWQAGAKPWTVDGENITINMTKDEGMQRYIKFVQKLIDEDLVDTKTPNWSDDWNRELNDGTIASLTIGAWMPINLMTGAPDQAGNWRVAQLPQWEEGKEVSAEDGGSALAVVKLSKNQAAAYKLVEYLTHGDGAQTMADTGTFPSLKKILQSDSFTDPTTEANKKTNDYFGGQNVNEVLAEAAQRPTEKFQYLPYNPYAQSTYGDEVSKAYTKEITLEQALENYGKKLAEQGEQQGYTVTVK</sequence>
<proteinExistence type="predicted"/>
<organism evidence="2 3">
    <name type="scientific">Bifidobacterium callitrichos DSM 23973</name>
    <dbReference type="NCBI Taxonomy" id="1437609"/>
    <lineage>
        <taxon>Bacteria</taxon>
        <taxon>Bacillati</taxon>
        <taxon>Actinomycetota</taxon>
        <taxon>Actinomycetes</taxon>
        <taxon>Bifidobacteriales</taxon>
        <taxon>Bifidobacteriaceae</taxon>
        <taxon>Bifidobacterium</taxon>
    </lineage>
</organism>
<dbReference type="SUPFAM" id="SSF53850">
    <property type="entry name" value="Periplasmic binding protein-like II"/>
    <property type="match status" value="1"/>
</dbReference>
<protein>
    <submittedName>
        <fullName evidence="2">ABC transporter substrate-binding protein</fullName>
    </submittedName>
</protein>
<dbReference type="STRING" id="1437609.BCAL_0908"/>
<feature type="signal peptide" evidence="1">
    <location>
        <begin position="1"/>
        <end position="21"/>
    </location>
</feature>
<dbReference type="EMBL" id="JGYS01000007">
    <property type="protein sequence ID" value="KFI54650.1"/>
    <property type="molecule type" value="Genomic_DNA"/>
</dbReference>
<dbReference type="Gene3D" id="3.40.190.10">
    <property type="entry name" value="Periplasmic binding protein-like II"/>
    <property type="match status" value="3"/>
</dbReference>
<dbReference type="RefSeq" id="WP_043167598.1">
    <property type="nucleotide sequence ID" value="NZ_JDUV01000030.1"/>
</dbReference>
<dbReference type="eggNOG" id="COG1653">
    <property type="taxonomic scope" value="Bacteria"/>
</dbReference>
<dbReference type="CDD" id="cd13585">
    <property type="entry name" value="PBP2_TMBP_like"/>
    <property type="match status" value="1"/>
</dbReference>
<evidence type="ECO:0000313" key="2">
    <source>
        <dbReference type="EMBL" id="KFI54650.1"/>
    </source>
</evidence>
<dbReference type="PANTHER" id="PTHR43649:SF14">
    <property type="entry name" value="BLR3389 PROTEIN"/>
    <property type="match status" value="1"/>
</dbReference>
<reference evidence="2 3" key="1">
    <citation type="submission" date="2014-03" db="EMBL/GenBank/DDBJ databases">
        <title>Genomics of Bifidobacteria.</title>
        <authorList>
            <person name="Ventura M."/>
            <person name="Milani C."/>
            <person name="Lugli G.A."/>
        </authorList>
    </citation>
    <scope>NUCLEOTIDE SEQUENCE [LARGE SCALE GENOMIC DNA]</scope>
    <source>
        <strain evidence="2 3">DSM 23973</strain>
    </source>
</reference>
<evidence type="ECO:0000313" key="3">
    <source>
        <dbReference type="Proteomes" id="UP000029072"/>
    </source>
</evidence>
<dbReference type="PANTHER" id="PTHR43649">
    <property type="entry name" value="ARABINOSE-BINDING PROTEIN-RELATED"/>
    <property type="match status" value="1"/>
</dbReference>
<dbReference type="OrthoDB" id="9795467at2"/>
<dbReference type="InterPro" id="IPR050490">
    <property type="entry name" value="Bact_solute-bd_prot1"/>
</dbReference>
<accession>A0A087A7A0</accession>
<evidence type="ECO:0000256" key="1">
    <source>
        <dbReference type="SAM" id="SignalP"/>
    </source>
</evidence>
<feature type="chain" id="PRO_5039397088" evidence="1">
    <location>
        <begin position="22"/>
        <end position="453"/>
    </location>
</feature>
<keyword evidence="1" id="KW-0732">Signal</keyword>
<dbReference type="Proteomes" id="UP000029072">
    <property type="component" value="Unassembled WGS sequence"/>
</dbReference>
<dbReference type="Pfam" id="PF01547">
    <property type="entry name" value="SBP_bac_1"/>
    <property type="match status" value="1"/>
</dbReference>